<sequence>MSLIVVSLTAVSISGLQIKVAEQQGNNIAHASAISMATAKVEQMISLLDPDDLIALHNSSEANVQVANTEFSILWSISNVASEYNAGDDFKQIKMDISWVNNEGNVQYYEHLQQINLGSLLSSTDKLFPTIVTTNISSDQIIYFDPNIEYKEGAFTIYDSYLYQATSDYSIGNDAPQTTIDPDTGLFISNSGWQSYGQIDDANLLNNSNLASLF</sequence>
<proteinExistence type="predicted"/>
<gene>
    <name evidence="1" type="ORF">V6255_11760</name>
</gene>
<dbReference type="Proteomes" id="UP001366060">
    <property type="component" value="Unassembled WGS sequence"/>
</dbReference>
<comment type="caution">
    <text evidence="1">The sequence shown here is derived from an EMBL/GenBank/DDBJ whole genome shotgun (WGS) entry which is preliminary data.</text>
</comment>
<protein>
    <submittedName>
        <fullName evidence="1">Uncharacterized protein</fullName>
    </submittedName>
</protein>
<organism evidence="1 2">
    <name type="scientific">Psychromonas arctica</name>
    <dbReference type="NCBI Taxonomy" id="168275"/>
    <lineage>
        <taxon>Bacteria</taxon>
        <taxon>Pseudomonadati</taxon>
        <taxon>Pseudomonadota</taxon>
        <taxon>Gammaproteobacteria</taxon>
        <taxon>Alteromonadales</taxon>
        <taxon>Psychromonadaceae</taxon>
        <taxon>Psychromonas</taxon>
    </lineage>
</organism>
<accession>A0ABU9HDN3</accession>
<dbReference type="RefSeq" id="WP_341628336.1">
    <property type="nucleotide sequence ID" value="NZ_JBAKBA010000026.1"/>
</dbReference>
<evidence type="ECO:0000313" key="1">
    <source>
        <dbReference type="EMBL" id="MEL0659813.1"/>
    </source>
</evidence>
<reference evidence="1 2" key="1">
    <citation type="submission" date="2024-02" db="EMBL/GenBank/DDBJ databases">
        <title>Bacteria isolated from the canopy kelp, Nereocystis luetkeana.</title>
        <authorList>
            <person name="Pfister C.A."/>
            <person name="Younker I.T."/>
            <person name="Light S.H."/>
        </authorList>
    </citation>
    <scope>NUCLEOTIDE SEQUENCE [LARGE SCALE GENOMIC DNA]</scope>
    <source>
        <strain evidence="1 2">TI.2.07</strain>
    </source>
</reference>
<name>A0ABU9HDN3_9GAMM</name>
<evidence type="ECO:0000313" key="2">
    <source>
        <dbReference type="Proteomes" id="UP001366060"/>
    </source>
</evidence>
<keyword evidence="2" id="KW-1185">Reference proteome</keyword>
<dbReference type="EMBL" id="JBAKBA010000026">
    <property type="protein sequence ID" value="MEL0659813.1"/>
    <property type="molecule type" value="Genomic_DNA"/>
</dbReference>